<dbReference type="InterPro" id="IPR036515">
    <property type="entry name" value="Transposase_17_sf"/>
</dbReference>
<dbReference type="RefSeq" id="WP_289586617.1">
    <property type="nucleotide sequence ID" value="NZ_JAUDDW010000047.1"/>
</dbReference>
<feature type="domain" description="Transposase IS200-like" evidence="1">
    <location>
        <begin position="14"/>
        <end position="137"/>
    </location>
</feature>
<dbReference type="Pfam" id="PF01797">
    <property type="entry name" value="Y1_Tnp"/>
    <property type="match status" value="1"/>
</dbReference>
<proteinExistence type="predicted"/>
<evidence type="ECO:0000313" key="3">
    <source>
        <dbReference type="Proteomes" id="UP001529343"/>
    </source>
</evidence>
<evidence type="ECO:0000313" key="2">
    <source>
        <dbReference type="EMBL" id="MDM8267258.1"/>
    </source>
</evidence>
<name>A0ABT7V004_9LACO</name>
<comment type="caution">
    <text evidence="2">The sequence shown here is derived from an EMBL/GenBank/DDBJ whole genome shotgun (WGS) entry which is preliminary data.</text>
</comment>
<dbReference type="PANTHER" id="PTHR33360:SF2">
    <property type="entry name" value="TRANSPOSASE FOR INSERTION SEQUENCE ELEMENT IS200"/>
    <property type="match status" value="1"/>
</dbReference>
<reference evidence="2 3" key="2">
    <citation type="submission" date="2023-06" db="EMBL/GenBank/DDBJ databases">
        <authorList>
            <person name="Zeman M."/>
            <person name="Kubasova T."/>
            <person name="Jahodarova E."/>
            <person name="Nykrynova M."/>
            <person name="Rychlik I."/>
        </authorList>
    </citation>
    <scope>NUCLEOTIDE SEQUENCE [LARGE SCALE GENOMIC DNA]</scope>
    <source>
        <strain evidence="2 3">161_Gplus</strain>
    </source>
</reference>
<dbReference type="SUPFAM" id="SSF143422">
    <property type="entry name" value="Transposase IS200-like"/>
    <property type="match status" value="1"/>
</dbReference>
<dbReference type="Proteomes" id="UP001529343">
    <property type="component" value="Unassembled WGS sequence"/>
</dbReference>
<dbReference type="PANTHER" id="PTHR33360">
    <property type="entry name" value="TRANSPOSASE FOR INSERTION SEQUENCE ELEMENT IS200"/>
    <property type="match status" value="1"/>
</dbReference>
<dbReference type="Gene3D" id="3.30.70.1290">
    <property type="entry name" value="Transposase IS200-like"/>
    <property type="match status" value="1"/>
</dbReference>
<sequence>MKDMNRLTYGRTSVYNLNYHLIWGTKYRNKVLKGHVEAVFREQVREIANKYGFTVAHMEIGKDDHVHMLVSAPPKLSVTNIMRWLKGITAYQMFRQCPELQTSYWKKQGRHLWSPSYYVESIGAVNEKAVAKYIDDQREKEK</sequence>
<accession>A0ABT7V004</accession>
<evidence type="ECO:0000259" key="1">
    <source>
        <dbReference type="SMART" id="SM01321"/>
    </source>
</evidence>
<organism evidence="2 3">
    <name type="scientific">Limosilactobacillus pontis</name>
    <dbReference type="NCBI Taxonomy" id="35787"/>
    <lineage>
        <taxon>Bacteria</taxon>
        <taxon>Bacillati</taxon>
        <taxon>Bacillota</taxon>
        <taxon>Bacilli</taxon>
        <taxon>Lactobacillales</taxon>
        <taxon>Lactobacillaceae</taxon>
        <taxon>Limosilactobacillus</taxon>
    </lineage>
</organism>
<dbReference type="InterPro" id="IPR002686">
    <property type="entry name" value="Transposase_17"/>
</dbReference>
<dbReference type="NCBIfam" id="NF033573">
    <property type="entry name" value="transpos_IS200"/>
    <property type="match status" value="1"/>
</dbReference>
<reference evidence="3" key="1">
    <citation type="submission" date="2023-06" db="EMBL/GenBank/DDBJ databases">
        <title>Identification and characterization of horizontal gene transfer across gut microbiota members of farm animals based on homology search.</title>
        <authorList>
            <person name="Zeman M."/>
            <person name="Kubasova T."/>
            <person name="Jahodarova E."/>
            <person name="Nykrynova M."/>
            <person name="Rychlik I."/>
        </authorList>
    </citation>
    <scope>NUCLEOTIDE SEQUENCE [LARGE SCALE GENOMIC DNA]</scope>
    <source>
        <strain evidence="3">161_Gplus</strain>
    </source>
</reference>
<protein>
    <submittedName>
        <fullName evidence="2">IS200/IS605 family transposase</fullName>
    </submittedName>
</protein>
<gene>
    <name evidence="2" type="primary">tnpA</name>
    <name evidence="2" type="ORF">QUW44_09005</name>
</gene>
<dbReference type="EMBL" id="JAUDDW010000047">
    <property type="protein sequence ID" value="MDM8267258.1"/>
    <property type="molecule type" value="Genomic_DNA"/>
</dbReference>
<dbReference type="SMART" id="SM01321">
    <property type="entry name" value="Y1_Tnp"/>
    <property type="match status" value="1"/>
</dbReference>
<keyword evidence="3" id="KW-1185">Reference proteome</keyword>